<proteinExistence type="predicted"/>
<dbReference type="EMBL" id="CP046509">
    <property type="protein sequence ID" value="QGU89188.1"/>
    <property type="molecule type" value="Genomic_DNA"/>
</dbReference>
<dbReference type="Proteomes" id="UP000424752">
    <property type="component" value="Chromosome"/>
</dbReference>
<accession>A0A6I6EKS4</accession>
<protein>
    <submittedName>
        <fullName evidence="3">Type VI secretion system tip protein VgrG</fullName>
    </submittedName>
</protein>
<dbReference type="AlphaFoldDB" id="A0A6I6EKS4"/>
<dbReference type="SUPFAM" id="SSF69279">
    <property type="entry name" value="Phage tail proteins"/>
    <property type="match status" value="2"/>
</dbReference>
<dbReference type="InterPro" id="IPR028244">
    <property type="entry name" value="T6SS_Rhs_Vgr_dom"/>
</dbReference>
<dbReference type="RefSeq" id="WP_156288032.1">
    <property type="nucleotide sequence ID" value="NZ_CP046509.1"/>
</dbReference>
<organism evidence="3 4">
    <name type="scientific">Erwinia sorbitola</name>
    <dbReference type="NCBI Taxonomy" id="2681984"/>
    <lineage>
        <taxon>Bacteria</taxon>
        <taxon>Pseudomonadati</taxon>
        <taxon>Pseudomonadota</taxon>
        <taxon>Gammaproteobacteria</taxon>
        <taxon>Enterobacterales</taxon>
        <taxon>Erwiniaceae</taxon>
        <taxon>Erwinia</taxon>
    </lineage>
</organism>
<dbReference type="NCBIfam" id="TIGR03361">
    <property type="entry name" value="VI_Rhs_Vgr"/>
    <property type="match status" value="1"/>
</dbReference>
<dbReference type="Gene3D" id="3.55.50.10">
    <property type="entry name" value="Baseplate protein-like domains"/>
    <property type="match status" value="1"/>
</dbReference>
<dbReference type="Pfam" id="PF05954">
    <property type="entry name" value="Phage_GPD"/>
    <property type="match status" value="1"/>
</dbReference>
<dbReference type="Pfam" id="PF13296">
    <property type="entry name" value="T6SS_Vgr"/>
    <property type="match status" value="1"/>
</dbReference>
<evidence type="ECO:0000313" key="4">
    <source>
        <dbReference type="Proteomes" id="UP000424752"/>
    </source>
</evidence>
<dbReference type="Gene3D" id="2.30.110.50">
    <property type="match status" value="1"/>
</dbReference>
<dbReference type="InterPro" id="IPR006533">
    <property type="entry name" value="T6SS_Vgr_RhsGE"/>
</dbReference>
<reference evidence="3 4" key="1">
    <citation type="submission" date="2019-12" db="EMBL/GenBank/DDBJ databases">
        <title>Erwinia sp. nov., isolated from droppings of birds in the Qinghai-Tiebt plateau of China.</title>
        <authorList>
            <person name="Ge Y."/>
        </authorList>
    </citation>
    <scope>NUCLEOTIDE SEQUENCE [LARGE SCALE GENOMIC DNA]</scope>
    <source>
        <strain evidence="3 4">J780</strain>
    </source>
</reference>
<name>A0A6I6EKS4_9GAMM</name>
<dbReference type="SUPFAM" id="SSF69255">
    <property type="entry name" value="gp5 N-terminal domain-like"/>
    <property type="match status" value="1"/>
</dbReference>
<dbReference type="Pfam" id="PF10106">
    <property type="entry name" value="DUF2345"/>
    <property type="match status" value="1"/>
</dbReference>
<dbReference type="Gene3D" id="2.40.50.230">
    <property type="entry name" value="Gp5 N-terminal domain"/>
    <property type="match status" value="1"/>
</dbReference>
<dbReference type="KEGG" id="erwi:GN242_19050"/>
<feature type="domain" description="Putative type VI secretion system Rhs element associated Vgr" evidence="2">
    <location>
        <begin position="495"/>
        <end position="597"/>
    </location>
</feature>
<dbReference type="Gene3D" id="4.10.220.110">
    <property type="match status" value="1"/>
</dbReference>
<dbReference type="InterPro" id="IPR037026">
    <property type="entry name" value="Vgr_OB-fold_dom_sf"/>
</dbReference>
<evidence type="ECO:0000259" key="1">
    <source>
        <dbReference type="Pfam" id="PF10106"/>
    </source>
</evidence>
<dbReference type="InterPro" id="IPR017847">
    <property type="entry name" value="T6SS_RhsGE_Vgr_subset"/>
</dbReference>
<dbReference type="InterPro" id="IPR018769">
    <property type="entry name" value="VgrG2_DUF2345"/>
</dbReference>
<dbReference type="SUPFAM" id="SSF69349">
    <property type="entry name" value="Phage fibre proteins"/>
    <property type="match status" value="1"/>
</dbReference>
<sequence>MSLSEKLQKFVSEIRGTTLNRYYLDIPTCGSPLDVEDFFGSEGMSTLYRYDIIFNSPDQDISPAQMIGHPGTLTMGTGPLFGLTGLKVVHGVVTNFRRVSKSRDQYTWQITLEPFLSLLGKQFRSHRFFINKSVPDVVKQVLGEHGLKDWEYEFILKGEYPKREQINQYQESDLAFIQRLLAEVGIFYFFTLQPDTQTEVLHMADEQSAWQFNKTLPLTEPSGTSDNGADSVWDINVEHKVVPASVTAGDYNHRDANKILLTPAASIIHGDQGLPTYGDVYHYRARHLSAGDKLSPAAETGNFWARLEHERYLSSQTAIRGKSSDSTLSPAQVLTISGGSLPASLEDGMVIVHAHYTASRKDALLVAWQAVPYSETCCWRPAAKPRPVISGTLMARVTSAKAHDSYAHLNQSGLYWVKFDADRDDKEQGYESMPVRLARAYGGDTYGMHFPLIQGTEVAIAFHEGDPDRPYIAHALHNSRHPDHVTSDNNTRNVIRTAGLNKLRMEDKRGEEHIKLSTEYGGKTQLNLGHNVDAGRALRGEGAELRTDDWLSLRGGKGVFISADSQPKAQGLMLEMNAAVAQLQSALKLVASLAESASVSGVLDADTASQQQLSAMLEQLKGAGLLATAPAGVGIVTPKNIQLSAGKTVTVTAGKNVDMTIFQRFTVASGEAISLFAQKMGMKIYAACGKVDIQSQTDMMQLRSEKSMQINSVSEDIVLNAAQGVTLTSGGAYIKIKDGAIEIGAPGKIELKSEDIKWGGGAALERALEPATIREPEFHNAMNGRFQVMDKEDGEPKPYISYRIETEDGKIIRGVTDKEGYTQGHYGMDPSAIKFFFE</sequence>
<gene>
    <name evidence="3" type="primary">vgrG</name>
    <name evidence="3" type="ORF">GN242_19050</name>
</gene>
<dbReference type="NCBIfam" id="TIGR01646">
    <property type="entry name" value="vgr_GE"/>
    <property type="match status" value="1"/>
</dbReference>
<feature type="domain" description="DUF2345" evidence="1">
    <location>
        <begin position="617"/>
        <end position="762"/>
    </location>
</feature>
<evidence type="ECO:0000313" key="3">
    <source>
        <dbReference type="EMBL" id="QGU89188.1"/>
    </source>
</evidence>
<evidence type="ECO:0000259" key="2">
    <source>
        <dbReference type="Pfam" id="PF13296"/>
    </source>
</evidence>